<name>A0ABQ5N2A5_9CLOT</name>
<evidence type="ECO:0000256" key="8">
    <source>
        <dbReference type="PIRNR" id="PIRNR037778"/>
    </source>
</evidence>
<keyword evidence="6 9" id="KW-1133">Transmembrane helix</keyword>
<evidence type="ECO:0000313" key="11">
    <source>
        <dbReference type="Proteomes" id="UP001208567"/>
    </source>
</evidence>
<evidence type="ECO:0000256" key="9">
    <source>
        <dbReference type="SAM" id="Phobius"/>
    </source>
</evidence>
<keyword evidence="11" id="KW-1185">Reference proteome</keyword>
<gene>
    <name evidence="10" type="ORF">bsdE14_07470</name>
</gene>
<comment type="subcellular location">
    <subcellularLocation>
        <location evidence="1">Cell membrane</location>
        <topology evidence="1">Multi-pass membrane protein</topology>
    </subcellularLocation>
</comment>
<reference evidence="10 11" key="1">
    <citation type="journal article" date="2024" name="Int. J. Syst. Evol. Microbiol.">
        <title>Clostridium omnivorum sp. nov., isolated from anoxic soil under the treatment of reductive soil disinfestation.</title>
        <authorList>
            <person name="Ueki A."/>
            <person name="Tonouchi A."/>
            <person name="Kaku N."/>
            <person name="Honma S."/>
            <person name="Ueki K."/>
        </authorList>
    </citation>
    <scope>NUCLEOTIDE SEQUENCE [LARGE SCALE GENOMIC DNA]</scope>
    <source>
        <strain evidence="10 11">E14</strain>
    </source>
</reference>
<evidence type="ECO:0000256" key="7">
    <source>
        <dbReference type="ARBA" id="ARBA00023136"/>
    </source>
</evidence>
<feature type="transmembrane region" description="Helical" evidence="9">
    <location>
        <begin position="43"/>
        <end position="62"/>
    </location>
</feature>
<accession>A0ABQ5N2A5</accession>
<dbReference type="Gene3D" id="1.10.1760.20">
    <property type="match status" value="1"/>
</dbReference>
<dbReference type="PANTHER" id="PTHR38438">
    <property type="entry name" value="RIBOFLAVIN TRANSPORTER RIBU"/>
    <property type="match status" value="1"/>
</dbReference>
<dbReference type="EMBL" id="BRXR01000001">
    <property type="protein sequence ID" value="GLC29337.1"/>
    <property type="molecule type" value="Genomic_DNA"/>
</dbReference>
<feature type="transmembrane region" description="Helical" evidence="9">
    <location>
        <begin position="112"/>
        <end position="131"/>
    </location>
</feature>
<dbReference type="InterPro" id="IPR024529">
    <property type="entry name" value="ECF_trnsprt_substrate-spec"/>
</dbReference>
<feature type="transmembrane region" description="Helical" evidence="9">
    <location>
        <begin position="12"/>
        <end position="31"/>
    </location>
</feature>
<comment type="function">
    <text evidence="8">Probably a riboflavin-binding protein that interacts with the energy-coupling factor (ECF) ABC-transporter complex.</text>
</comment>
<comment type="similarity">
    <text evidence="2 8">Belongs to the prokaryotic riboflavin transporter (P-RFT) (TC 2.A.87) family.</text>
</comment>
<proteinExistence type="inferred from homology"/>
<evidence type="ECO:0000256" key="6">
    <source>
        <dbReference type="ARBA" id="ARBA00022989"/>
    </source>
</evidence>
<comment type="caution">
    <text evidence="10">The sequence shown here is derived from an EMBL/GenBank/DDBJ whole genome shotgun (WGS) entry which is preliminary data.</text>
</comment>
<evidence type="ECO:0000256" key="1">
    <source>
        <dbReference type="ARBA" id="ARBA00004651"/>
    </source>
</evidence>
<feature type="transmembrane region" description="Helical" evidence="9">
    <location>
        <begin position="82"/>
        <end position="100"/>
    </location>
</feature>
<dbReference type="RefSeq" id="WP_264848630.1">
    <property type="nucleotide sequence ID" value="NZ_BRXR01000001.1"/>
</dbReference>
<dbReference type="PANTHER" id="PTHR38438:SF1">
    <property type="entry name" value="RIBOFLAVIN TRANSPORTER RIBU"/>
    <property type="match status" value="1"/>
</dbReference>
<feature type="transmembrane region" description="Helical" evidence="9">
    <location>
        <begin position="157"/>
        <end position="174"/>
    </location>
</feature>
<keyword evidence="7 8" id="KW-0472">Membrane</keyword>
<dbReference type="Proteomes" id="UP001208567">
    <property type="component" value="Unassembled WGS sequence"/>
</dbReference>
<keyword evidence="5 9" id="KW-0812">Transmembrane</keyword>
<protein>
    <recommendedName>
        <fullName evidence="8">Riboflavin transporter</fullName>
    </recommendedName>
</protein>
<evidence type="ECO:0000256" key="2">
    <source>
        <dbReference type="ARBA" id="ARBA00005540"/>
    </source>
</evidence>
<dbReference type="PIRSF" id="PIRSF037778">
    <property type="entry name" value="UCP037778_transp_RibU"/>
    <property type="match status" value="1"/>
</dbReference>
<sequence length="211" mass="22817">MKDKKLNTLIKISLLSAIAFILMFFELPLPIFPSFLKIDLSDLPALIGGFALGPVAGVLIELLKNVLHVIFKGTSTALIGELANFLVGSVFVITSASIYAKNKTRKNAIISLIIGSIVMSIAAGILNYYLFLPLYDKVLGFKIAAVVGMGSKLNPRIINLFTLILWSIIPFNLLKGIAVSAVSLAVYKAVSPILHQEEVYNGADKKELGKL</sequence>
<keyword evidence="4 8" id="KW-1003">Cell membrane</keyword>
<dbReference type="Pfam" id="PF12822">
    <property type="entry name" value="ECF_trnsprt"/>
    <property type="match status" value="1"/>
</dbReference>
<evidence type="ECO:0000256" key="3">
    <source>
        <dbReference type="ARBA" id="ARBA00022448"/>
    </source>
</evidence>
<dbReference type="InterPro" id="IPR025720">
    <property type="entry name" value="RibU"/>
</dbReference>
<keyword evidence="3 8" id="KW-0813">Transport</keyword>
<evidence type="ECO:0000256" key="5">
    <source>
        <dbReference type="ARBA" id="ARBA00022692"/>
    </source>
</evidence>
<evidence type="ECO:0000313" key="10">
    <source>
        <dbReference type="EMBL" id="GLC29337.1"/>
    </source>
</evidence>
<organism evidence="10 11">
    <name type="scientific">Clostridium omnivorum</name>
    <dbReference type="NCBI Taxonomy" id="1604902"/>
    <lineage>
        <taxon>Bacteria</taxon>
        <taxon>Bacillati</taxon>
        <taxon>Bacillota</taxon>
        <taxon>Clostridia</taxon>
        <taxon>Eubacteriales</taxon>
        <taxon>Clostridiaceae</taxon>
        <taxon>Clostridium</taxon>
    </lineage>
</organism>
<evidence type="ECO:0000256" key="4">
    <source>
        <dbReference type="ARBA" id="ARBA00022475"/>
    </source>
</evidence>